<dbReference type="PANTHER" id="PTHR21500">
    <property type="entry name" value="TUBULIN-SPECIFIC CHAPERONE A"/>
    <property type="match status" value="1"/>
</dbReference>
<dbReference type="Gene3D" id="1.20.58.90">
    <property type="match status" value="1"/>
</dbReference>
<sequence length="125" mass="14199">MSEPNTESNRFAGKVKQAEDPNEKALRVKVNALKRTIKDLVYAKKEVERETERLEQILKADPDRAPQQEKVIDEARMMVPHSENRIMSSVKDLSDFIEKEGESISNEELMELARATVLDGQSAIS</sequence>
<keyword evidence="6 9" id="KW-0493">Microtubule</keyword>
<evidence type="ECO:0000256" key="6">
    <source>
        <dbReference type="ARBA" id="ARBA00022701"/>
    </source>
</evidence>
<comment type="subcellular location">
    <subcellularLocation>
        <location evidence="2 9">Cytoplasm</location>
        <location evidence="2 9">Cytoskeleton</location>
    </subcellularLocation>
</comment>
<evidence type="ECO:0000256" key="9">
    <source>
        <dbReference type="RuleBase" id="RU364030"/>
    </source>
</evidence>
<dbReference type="GO" id="GO:0048487">
    <property type="term" value="F:beta-tubulin binding"/>
    <property type="evidence" value="ECO:0007669"/>
    <property type="project" value="InterPro"/>
</dbReference>
<gene>
    <name evidence="12" type="ORF">ABL78_0778</name>
</gene>
<feature type="region of interest" description="Disordered" evidence="11">
    <location>
        <begin position="1"/>
        <end position="21"/>
    </location>
</feature>
<dbReference type="InterPro" id="IPR036126">
    <property type="entry name" value="TBCA_sf"/>
</dbReference>
<name>A0A0N1PE53_LEPSE</name>
<feature type="coiled-coil region" evidence="10">
    <location>
        <begin position="30"/>
        <end position="57"/>
    </location>
</feature>
<evidence type="ECO:0000313" key="12">
    <source>
        <dbReference type="EMBL" id="KPI90133.1"/>
    </source>
</evidence>
<evidence type="ECO:0000313" key="13">
    <source>
        <dbReference type="Proteomes" id="UP000038009"/>
    </source>
</evidence>
<dbReference type="GO" id="GO:0007021">
    <property type="term" value="P:tubulin complex assembly"/>
    <property type="evidence" value="ECO:0007669"/>
    <property type="project" value="UniProtKB-UniRule"/>
</dbReference>
<dbReference type="GO" id="GO:0005829">
    <property type="term" value="C:cytosol"/>
    <property type="evidence" value="ECO:0007669"/>
    <property type="project" value="TreeGrafter"/>
</dbReference>
<evidence type="ECO:0000256" key="3">
    <source>
        <dbReference type="ARBA" id="ARBA00006806"/>
    </source>
</evidence>
<dbReference type="Pfam" id="PF02970">
    <property type="entry name" value="TBCA"/>
    <property type="match status" value="1"/>
</dbReference>
<dbReference type="VEuPathDB" id="TriTrypDB:Lsey_0010_0450"/>
<keyword evidence="8 9" id="KW-0206">Cytoskeleton</keyword>
<comment type="function">
    <text evidence="1">Tubulin-folding protein; involved in the early step of the tubulin folding pathway.</text>
</comment>
<dbReference type="OMA" id="HSENRIM"/>
<comment type="subunit">
    <text evidence="9">Supercomplex made of cofactors A to E. Cofactors A and D function by capturing and stabilizing tubulin in a quasi-native conformation. Cofactor E binds to the cofactor D-tubulin complex; interaction with cofactor C then causes the release of tubulin polypeptides that are committed to the native state.</text>
</comment>
<dbReference type="GO" id="GO:0005874">
    <property type="term" value="C:microtubule"/>
    <property type="evidence" value="ECO:0007669"/>
    <property type="project" value="UniProtKB-KW"/>
</dbReference>
<dbReference type="GO" id="GO:0007023">
    <property type="term" value="P:post-chaperonin tubulin folding pathway"/>
    <property type="evidence" value="ECO:0007669"/>
    <property type="project" value="UniProtKB-UniRule"/>
</dbReference>
<organism evidence="12 13">
    <name type="scientific">Leptomonas seymouri</name>
    <dbReference type="NCBI Taxonomy" id="5684"/>
    <lineage>
        <taxon>Eukaryota</taxon>
        <taxon>Discoba</taxon>
        <taxon>Euglenozoa</taxon>
        <taxon>Kinetoplastea</taxon>
        <taxon>Metakinetoplastina</taxon>
        <taxon>Trypanosomatida</taxon>
        <taxon>Trypanosomatidae</taxon>
        <taxon>Leishmaniinae</taxon>
        <taxon>Leptomonas</taxon>
    </lineage>
</organism>
<keyword evidence="5 9" id="KW-0963">Cytoplasm</keyword>
<evidence type="ECO:0000256" key="10">
    <source>
        <dbReference type="SAM" id="Coils"/>
    </source>
</evidence>
<comment type="similarity">
    <text evidence="3 9">Belongs to the TBCA family.</text>
</comment>
<keyword evidence="10" id="KW-0175">Coiled coil</keyword>
<evidence type="ECO:0000256" key="2">
    <source>
        <dbReference type="ARBA" id="ARBA00004245"/>
    </source>
</evidence>
<dbReference type="EMBL" id="LJSK01000010">
    <property type="protein sequence ID" value="KPI90133.1"/>
    <property type="molecule type" value="Genomic_DNA"/>
</dbReference>
<accession>A0A0N1PE53</accession>
<keyword evidence="13" id="KW-1185">Reference proteome</keyword>
<dbReference type="Proteomes" id="UP000038009">
    <property type="component" value="Unassembled WGS sequence"/>
</dbReference>
<evidence type="ECO:0000256" key="4">
    <source>
        <dbReference type="ARBA" id="ARBA00015002"/>
    </source>
</evidence>
<dbReference type="FunFam" id="1.20.58.90:FF:000010">
    <property type="entry name" value="Tubulin-specific chaperone A"/>
    <property type="match status" value="1"/>
</dbReference>
<dbReference type="OrthoDB" id="296187at2759"/>
<dbReference type="InterPro" id="IPR004226">
    <property type="entry name" value="TBCA"/>
</dbReference>
<keyword evidence="7 9" id="KW-0143">Chaperone</keyword>
<evidence type="ECO:0000256" key="8">
    <source>
        <dbReference type="ARBA" id="ARBA00023212"/>
    </source>
</evidence>
<protein>
    <recommendedName>
        <fullName evidence="4 9">Tubulin-specific chaperone A</fullName>
    </recommendedName>
</protein>
<proteinExistence type="inferred from homology"/>
<evidence type="ECO:0000256" key="5">
    <source>
        <dbReference type="ARBA" id="ARBA00022490"/>
    </source>
</evidence>
<dbReference type="AlphaFoldDB" id="A0A0N1PE53"/>
<evidence type="ECO:0000256" key="1">
    <source>
        <dbReference type="ARBA" id="ARBA00003046"/>
    </source>
</evidence>
<comment type="caution">
    <text evidence="12">The sequence shown here is derived from an EMBL/GenBank/DDBJ whole genome shotgun (WGS) entry which is preliminary data.</text>
</comment>
<evidence type="ECO:0000256" key="11">
    <source>
        <dbReference type="SAM" id="MobiDB-lite"/>
    </source>
</evidence>
<reference evidence="12 13" key="1">
    <citation type="journal article" date="2015" name="PLoS Pathog.">
        <title>Leptomonas seymouri: Adaptations to the Dixenous Life Cycle Analyzed by Genome Sequencing, Transcriptome Profiling and Co-infection with Leishmania donovani.</title>
        <authorList>
            <person name="Kraeva N."/>
            <person name="Butenko A."/>
            <person name="Hlavacova J."/>
            <person name="Kostygov A."/>
            <person name="Myskova J."/>
            <person name="Grybchuk D."/>
            <person name="Lestinova T."/>
            <person name="Votypka J."/>
            <person name="Volf P."/>
            <person name="Opperdoes F."/>
            <person name="Flegontov P."/>
            <person name="Lukes J."/>
            <person name="Yurchenko V."/>
        </authorList>
    </citation>
    <scope>NUCLEOTIDE SEQUENCE [LARGE SCALE GENOMIC DNA]</scope>
    <source>
        <strain evidence="12 13">ATCC 30220</strain>
    </source>
</reference>
<evidence type="ECO:0000256" key="7">
    <source>
        <dbReference type="ARBA" id="ARBA00023186"/>
    </source>
</evidence>
<dbReference type="SUPFAM" id="SSF46988">
    <property type="entry name" value="Tubulin chaperone cofactor A"/>
    <property type="match status" value="1"/>
</dbReference>
<dbReference type="PANTHER" id="PTHR21500:SF0">
    <property type="entry name" value="TUBULIN-SPECIFIC CHAPERONE A"/>
    <property type="match status" value="1"/>
</dbReference>